<keyword evidence="7" id="KW-0503">Monooxygenase</keyword>
<dbReference type="InterPro" id="IPR036396">
    <property type="entry name" value="Cyt_P450_sf"/>
</dbReference>
<keyword evidence="4" id="KW-1133">Transmembrane helix</keyword>
<organism evidence="8 9">
    <name type="scientific">Stephania yunnanensis</name>
    <dbReference type="NCBI Taxonomy" id="152371"/>
    <lineage>
        <taxon>Eukaryota</taxon>
        <taxon>Viridiplantae</taxon>
        <taxon>Streptophyta</taxon>
        <taxon>Embryophyta</taxon>
        <taxon>Tracheophyta</taxon>
        <taxon>Spermatophyta</taxon>
        <taxon>Magnoliopsida</taxon>
        <taxon>Ranunculales</taxon>
        <taxon>Menispermaceae</taxon>
        <taxon>Menispermoideae</taxon>
        <taxon>Cissampelideae</taxon>
        <taxon>Stephania</taxon>
    </lineage>
</organism>
<proteinExistence type="inferred from homology"/>
<keyword evidence="2" id="KW-0812">Transmembrane</keyword>
<dbReference type="InterPro" id="IPR001128">
    <property type="entry name" value="Cyt_P450"/>
</dbReference>
<protein>
    <recommendedName>
        <fullName evidence="10">Cytochrome P450</fullName>
    </recommendedName>
</protein>
<evidence type="ECO:0000256" key="7">
    <source>
        <dbReference type="RuleBase" id="RU000461"/>
    </source>
</evidence>
<gene>
    <name evidence="8" type="ORF">Syun_019939</name>
</gene>
<keyword evidence="6 7" id="KW-0408">Iron</keyword>
<evidence type="ECO:0000256" key="3">
    <source>
        <dbReference type="ARBA" id="ARBA00022723"/>
    </source>
</evidence>
<dbReference type="PANTHER" id="PTHR24298">
    <property type="entry name" value="FLAVONOID 3'-MONOOXYGENASE-RELATED"/>
    <property type="match status" value="1"/>
</dbReference>
<dbReference type="EMBL" id="JBBNAF010000008">
    <property type="protein sequence ID" value="KAK9122322.1"/>
    <property type="molecule type" value="Genomic_DNA"/>
</dbReference>
<dbReference type="GO" id="GO:0005506">
    <property type="term" value="F:iron ion binding"/>
    <property type="evidence" value="ECO:0007669"/>
    <property type="project" value="InterPro"/>
</dbReference>
<sequence length="205" mass="23048">MESSSGEAEAEAEAEVKGPSVYVVLRDPKAWPEPNKFMPERFMRRDDDNKIKDIMFKFIPFGIGRRRCLGEGLAMHIIILALGSLLRCFEWDKIGGDDIDMSEEAHFFLIVDWIRRVRGGFEGLEEVSIDEVRASCEQGISTEVGETFEVNASALHSEEHVNSMTSSGCIESNSNVDDEFNEEAHSFDAGENLKLDEDSMSMRIS</sequence>
<keyword evidence="9" id="KW-1185">Reference proteome</keyword>
<dbReference type="GO" id="GO:0016020">
    <property type="term" value="C:membrane"/>
    <property type="evidence" value="ECO:0007669"/>
    <property type="project" value="UniProtKB-SubCell"/>
</dbReference>
<dbReference type="Gene3D" id="1.10.630.10">
    <property type="entry name" value="Cytochrome P450"/>
    <property type="match status" value="1"/>
</dbReference>
<feature type="binding site" description="axial binding residue" evidence="6">
    <location>
        <position position="68"/>
    </location>
    <ligand>
        <name>heme</name>
        <dbReference type="ChEBI" id="CHEBI:30413"/>
    </ligand>
    <ligandPart>
        <name>Fe</name>
        <dbReference type="ChEBI" id="CHEBI:18248"/>
    </ligandPart>
</feature>
<dbReference type="PROSITE" id="PS00086">
    <property type="entry name" value="CYTOCHROME_P450"/>
    <property type="match status" value="1"/>
</dbReference>
<name>A0AAP0IUX6_9MAGN</name>
<dbReference type="GO" id="GO:0044550">
    <property type="term" value="P:secondary metabolite biosynthetic process"/>
    <property type="evidence" value="ECO:0007669"/>
    <property type="project" value="UniProtKB-ARBA"/>
</dbReference>
<evidence type="ECO:0000256" key="5">
    <source>
        <dbReference type="ARBA" id="ARBA00023136"/>
    </source>
</evidence>
<accession>A0AAP0IUX6</accession>
<dbReference type="Pfam" id="PF00067">
    <property type="entry name" value="p450"/>
    <property type="match status" value="1"/>
</dbReference>
<dbReference type="AlphaFoldDB" id="A0AAP0IUX6"/>
<comment type="caution">
    <text evidence="8">The sequence shown here is derived from an EMBL/GenBank/DDBJ whole genome shotgun (WGS) entry which is preliminary data.</text>
</comment>
<keyword evidence="7" id="KW-0560">Oxidoreductase</keyword>
<evidence type="ECO:0000313" key="8">
    <source>
        <dbReference type="EMBL" id="KAK9122322.1"/>
    </source>
</evidence>
<dbReference type="InterPro" id="IPR017972">
    <property type="entry name" value="Cyt_P450_CS"/>
</dbReference>
<evidence type="ECO:0000256" key="4">
    <source>
        <dbReference type="ARBA" id="ARBA00022989"/>
    </source>
</evidence>
<dbReference type="GO" id="GO:0020037">
    <property type="term" value="F:heme binding"/>
    <property type="evidence" value="ECO:0007669"/>
    <property type="project" value="InterPro"/>
</dbReference>
<comment type="similarity">
    <text evidence="7">Belongs to the cytochrome P450 family.</text>
</comment>
<reference evidence="8 9" key="1">
    <citation type="submission" date="2024-01" db="EMBL/GenBank/DDBJ databases">
        <title>Genome assemblies of Stephania.</title>
        <authorList>
            <person name="Yang L."/>
        </authorList>
    </citation>
    <scope>NUCLEOTIDE SEQUENCE [LARGE SCALE GENOMIC DNA]</scope>
    <source>
        <strain evidence="8">YNDBR</strain>
        <tissue evidence="8">Leaf</tissue>
    </source>
</reference>
<dbReference type="GO" id="GO:0016709">
    <property type="term" value="F:oxidoreductase activity, acting on paired donors, with incorporation or reduction of molecular oxygen, NAD(P)H as one donor, and incorporation of one atom of oxygen"/>
    <property type="evidence" value="ECO:0007669"/>
    <property type="project" value="TreeGrafter"/>
</dbReference>
<evidence type="ECO:0000313" key="9">
    <source>
        <dbReference type="Proteomes" id="UP001420932"/>
    </source>
</evidence>
<keyword evidence="5" id="KW-0472">Membrane</keyword>
<dbReference type="Proteomes" id="UP001420932">
    <property type="component" value="Unassembled WGS sequence"/>
</dbReference>
<comment type="subcellular location">
    <subcellularLocation>
        <location evidence="1">Membrane</location>
        <topology evidence="1">Single-pass membrane protein</topology>
    </subcellularLocation>
</comment>
<dbReference type="SUPFAM" id="SSF48264">
    <property type="entry name" value="Cytochrome P450"/>
    <property type="match status" value="1"/>
</dbReference>
<keyword evidence="3 6" id="KW-0479">Metal-binding</keyword>
<dbReference type="PANTHER" id="PTHR24298:SF901">
    <property type="entry name" value="CYTOCHROME P450, FAMILY 81, SUBFAMILY D, POLYPEPTIDE 8"/>
    <property type="match status" value="1"/>
</dbReference>
<dbReference type="InterPro" id="IPR051103">
    <property type="entry name" value="Plant_metabolite_P450s"/>
</dbReference>
<dbReference type="InterPro" id="IPR002401">
    <property type="entry name" value="Cyt_P450_E_grp-I"/>
</dbReference>
<evidence type="ECO:0000256" key="2">
    <source>
        <dbReference type="ARBA" id="ARBA00022692"/>
    </source>
</evidence>
<evidence type="ECO:0008006" key="10">
    <source>
        <dbReference type="Google" id="ProtNLM"/>
    </source>
</evidence>
<keyword evidence="6 7" id="KW-0349">Heme</keyword>
<evidence type="ECO:0000256" key="1">
    <source>
        <dbReference type="ARBA" id="ARBA00004167"/>
    </source>
</evidence>
<comment type="cofactor">
    <cofactor evidence="6">
        <name>heme</name>
        <dbReference type="ChEBI" id="CHEBI:30413"/>
    </cofactor>
</comment>
<dbReference type="PRINTS" id="PR00463">
    <property type="entry name" value="EP450I"/>
</dbReference>
<evidence type="ECO:0000256" key="6">
    <source>
        <dbReference type="PIRSR" id="PIRSR602401-1"/>
    </source>
</evidence>